<dbReference type="InterPro" id="IPR016032">
    <property type="entry name" value="Sig_transdc_resp-reg_C-effctor"/>
</dbReference>
<gene>
    <name evidence="5" type="ORF">Pmi06nite_15840</name>
</gene>
<organism evidence="5 6">
    <name type="scientific">Planotetraspora mira</name>
    <dbReference type="NCBI Taxonomy" id="58121"/>
    <lineage>
        <taxon>Bacteria</taxon>
        <taxon>Bacillati</taxon>
        <taxon>Actinomycetota</taxon>
        <taxon>Actinomycetes</taxon>
        <taxon>Streptosporangiales</taxon>
        <taxon>Streptosporangiaceae</taxon>
        <taxon>Planotetraspora</taxon>
    </lineage>
</organism>
<evidence type="ECO:0000313" key="6">
    <source>
        <dbReference type="Proteomes" id="UP000650628"/>
    </source>
</evidence>
<sequence length="219" mass="23901">MHVDRTLGPASHTDRVNRIAVYVQAHDPILRAGVTSQLRQRPEVRLVGQDEARVALVVGDTVDEELLRSLKALRCRADLRILVISRHVDDAGLIAVMEIGVAGLVRRAEATPDRLLAIVEAASKGEGSLPPDLLGRLLSQVGSVQRDVLGPRGLSFTGLADREVQVLRLVADGYDTAEIAARLCYSQRTVKSVMHDVTTRLNLRNRSHAVAYALRNGLL</sequence>
<dbReference type="AlphaFoldDB" id="A0A8J3TLT4"/>
<keyword evidence="3" id="KW-0804">Transcription</keyword>
<dbReference type="GO" id="GO:0003677">
    <property type="term" value="F:DNA binding"/>
    <property type="evidence" value="ECO:0007669"/>
    <property type="project" value="UniProtKB-KW"/>
</dbReference>
<dbReference type="GO" id="GO:0006355">
    <property type="term" value="P:regulation of DNA-templated transcription"/>
    <property type="evidence" value="ECO:0007669"/>
    <property type="project" value="InterPro"/>
</dbReference>
<evidence type="ECO:0000256" key="1">
    <source>
        <dbReference type="ARBA" id="ARBA00023015"/>
    </source>
</evidence>
<reference evidence="5 6" key="1">
    <citation type="submission" date="2021-01" db="EMBL/GenBank/DDBJ databases">
        <title>Whole genome shotgun sequence of Planotetraspora mira NBRC 15435.</title>
        <authorList>
            <person name="Komaki H."/>
            <person name="Tamura T."/>
        </authorList>
    </citation>
    <scope>NUCLEOTIDE SEQUENCE [LARGE SCALE GENOMIC DNA]</scope>
    <source>
        <strain evidence="5 6">NBRC 15435</strain>
    </source>
</reference>
<evidence type="ECO:0000256" key="3">
    <source>
        <dbReference type="ARBA" id="ARBA00023163"/>
    </source>
</evidence>
<dbReference type="SMART" id="SM00421">
    <property type="entry name" value="HTH_LUXR"/>
    <property type="match status" value="1"/>
</dbReference>
<evidence type="ECO:0000313" key="5">
    <source>
        <dbReference type="EMBL" id="GII28142.1"/>
    </source>
</evidence>
<comment type="caution">
    <text evidence="5">The sequence shown here is derived from an EMBL/GenBank/DDBJ whole genome shotgun (WGS) entry which is preliminary data.</text>
</comment>
<evidence type="ECO:0000256" key="2">
    <source>
        <dbReference type="ARBA" id="ARBA00023125"/>
    </source>
</evidence>
<dbReference type="PANTHER" id="PTHR43214">
    <property type="entry name" value="TWO-COMPONENT RESPONSE REGULATOR"/>
    <property type="match status" value="1"/>
</dbReference>
<protein>
    <submittedName>
        <fullName evidence="5">Helix-turn-helix transcriptional regulator</fullName>
    </submittedName>
</protein>
<dbReference type="Gene3D" id="3.40.50.2300">
    <property type="match status" value="1"/>
</dbReference>
<dbReference type="InterPro" id="IPR039420">
    <property type="entry name" value="WalR-like"/>
</dbReference>
<dbReference type="PANTHER" id="PTHR43214:SF24">
    <property type="entry name" value="TRANSCRIPTIONAL REGULATORY PROTEIN NARL-RELATED"/>
    <property type="match status" value="1"/>
</dbReference>
<dbReference type="InterPro" id="IPR000792">
    <property type="entry name" value="Tscrpt_reg_LuxR_C"/>
</dbReference>
<dbReference type="EMBL" id="BOOO01000008">
    <property type="protein sequence ID" value="GII28142.1"/>
    <property type="molecule type" value="Genomic_DNA"/>
</dbReference>
<dbReference type="PROSITE" id="PS50043">
    <property type="entry name" value="HTH_LUXR_2"/>
    <property type="match status" value="1"/>
</dbReference>
<keyword evidence="1" id="KW-0805">Transcription regulation</keyword>
<dbReference type="Pfam" id="PF00196">
    <property type="entry name" value="GerE"/>
    <property type="match status" value="1"/>
</dbReference>
<dbReference type="SUPFAM" id="SSF46894">
    <property type="entry name" value="C-terminal effector domain of the bipartite response regulators"/>
    <property type="match status" value="1"/>
</dbReference>
<dbReference type="PRINTS" id="PR00038">
    <property type="entry name" value="HTHLUXR"/>
</dbReference>
<keyword evidence="6" id="KW-1185">Reference proteome</keyword>
<dbReference type="CDD" id="cd06170">
    <property type="entry name" value="LuxR_C_like"/>
    <property type="match status" value="1"/>
</dbReference>
<evidence type="ECO:0000259" key="4">
    <source>
        <dbReference type="PROSITE" id="PS50043"/>
    </source>
</evidence>
<keyword evidence="2" id="KW-0238">DNA-binding</keyword>
<name>A0A8J3TLT4_9ACTN</name>
<dbReference type="Proteomes" id="UP000650628">
    <property type="component" value="Unassembled WGS sequence"/>
</dbReference>
<proteinExistence type="predicted"/>
<accession>A0A8J3TLT4</accession>
<feature type="domain" description="HTH luxR-type" evidence="4">
    <location>
        <begin position="152"/>
        <end position="217"/>
    </location>
</feature>